<feature type="transmembrane region" description="Helical" evidence="7">
    <location>
        <begin position="249"/>
        <end position="272"/>
    </location>
</feature>
<dbReference type="PANTHER" id="PTHR24221">
    <property type="entry name" value="ATP-BINDING CASSETTE SUB-FAMILY B"/>
    <property type="match status" value="1"/>
</dbReference>
<dbReference type="Gene3D" id="3.40.50.300">
    <property type="entry name" value="P-loop containing nucleotide triphosphate hydrolases"/>
    <property type="match status" value="1"/>
</dbReference>
<proteinExistence type="predicted"/>
<dbReference type="GO" id="GO:0016887">
    <property type="term" value="F:ATP hydrolysis activity"/>
    <property type="evidence" value="ECO:0007669"/>
    <property type="project" value="InterPro"/>
</dbReference>
<evidence type="ECO:0000256" key="3">
    <source>
        <dbReference type="ARBA" id="ARBA00022741"/>
    </source>
</evidence>
<dbReference type="InterPro" id="IPR027417">
    <property type="entry name" value="P-loop_NTPase"/>
</dbReference>
<dbReference type="Pfam" id="PF00005">
    <property type="entry name" value="ABC_tran"/>
    <property type="match status" value="1"/>
</dbReference>
<dbReference type="InterPro" id="IPR003439">
    <property type="entry name" value="ABC_transporter-like_ATP-bd"/>
</dbReference>
<keyword evidence="5 7" id="KW-1133">Transmembrane helix</keyword>
<dbReference type="Proteomes" id="UP000002198">
    <property type="component" value="Chromosome"/>
</dbReference>
<evidence type="ECO:0000256" key="4">
    <source>
        <dbReference type="ARBA" id="ARBA00022840"/>
    </source>
</evidence>
<dbReference type="InterPro" id="IPR036640">
    <property type="entry name" value="ABC1_TM_sf"/>
</dbReference>
<evidence type="ECO:0000313" key="10">
    <source>
        <dbReference type="EMBL" id="CAE48525.1"/>
    </source>
</evidence>
<evidence type="ECO:0000256" key="1">
    <source>
        <dbReference type="ARBA" id="ARBA00004651"/>
    </source>
</evidence>
<keyword evidence="3" id="KW-0547">Nucleotide-binding</keyword>
<dbReference type="CDD" id="cd03228">
    <property type="entry name" value="ABCC_MRP_Like"/>
    <property type="match status" value="1"/>
</dbReference>
<dbReference type="Pfam" id="PF00664">
    <property type="entry name" value="ABC_membrane"/>
    <property type="match status" value="1"/>
</dbReference>
<sequence>MIMVRLGVLCMVHGLTSTHMKVRQSKVGGRARWALILSVVLTWFSVIGMCMAIIGAGRIIDGGGVSRWIIAGPFVVMVSFALRGWVLAGGQVAEERRVRRQLVERVFQAGEIRTSKFPTGAVVGLATESAEKMMAFRVGFMSQIVASLTSPLLVLVAMGWSSRWWLAAVVAAMLPIVPLVVGGFRKMVVRVSHGSQDARKALAADYMDALRALGTLQLLGASARVAQRLAARGEDNRVAVMQLLRGNQLILFAIDAVFSLAIVAVSAGLALFQVRQGVLTPGQGITVIALSILLLEPMDHIGAFFYVGMAGWGAQRGIHGFITSLPTGHAHVPSAQPGCITMHDVSFSHGDSVVLSHAQLEIQRGQRVAIVGRSGAGKTTLLSLIAGMKTPQAGAITRGGDCAVVAQHTWLFQGTIADNLRLARPEATEEEMWQALSSAQLADEIRTMPAGLSTLIGEFGVGLSGGQAQRLSLARALISGRRIVLFDEPTAHVDLASEAKILDAINNLGRDYTVVMVTHRDTSLAHMDRIVRVTNGRIEEEEHQHAH</sequence>
<keyword evidence="11" id="KW-1185">Reference proteome</keyword>
<dbReference type="InterPro" id="IPR003593">
    <property type="entry name" value="AAA+_ATPase"/>
</dbReference>
<evidence type="ECO:0000256" key="7">
    <source>
        <dbReference type="SAM" id="Phobius"/>
    </source>
</evidence>
<feature type="transmembrane region" description="Helical" evidence="7">
    <location>
        <begin position="68"/>
        <end position="90"/>
    </location>
</feature>
<comment type="subcellular location">
    <subcellularLocation>
        <location evidence="1">Cell membrane</location>
        <topology evidence="1">Multi-pass membrane protein</topology>
    </subcellularLocation>
</comment>
<dbReference type="PROSITE" id="PS00211">
    <property type="entry name" value="ABC_TRANSPORTER_1"/>
    <property type="match status" value="1"/>
</dbReference>
<dbReference type="SMART" id="SM00382">
    <property type="entry name" value="AAA"/>
    <property type="match status" value="1"/>
</dbReference>
<dbReference type="GO" id="GO:0005524">
    <property type="term" value="F:ATP binding"/>
    <property type="evidence" value="ECO:0007669"/>
    <property type="project" value="UniProtKB-KW"/>
</dbReference>
<dbReference type="STRING" id="257309.DIP0014"/>
<reference evidence="10 11" key="1">
    <citation type="journal article" date="2003" name="Nucleic Acids Res.">
        <title>The complete genome sequence and analysis of Corynebacterium diphtheriae NCTC13129.</title>
        <authorList>
            <person name="Cerdeno-Tarraga A.M."/>
            <person name="Efstratiou A."/>
            <person name="Dover L.G."/>
            <person name="Holden M.T.G."/>
            <person name="Pallen M."/>
            <person name="Bentley S.D."/>
            <person name="Besra G.S."/>
            <person name="Churcher C."/>
            <person name="James K.D."/>
            <person name="De Zoysa A."/>
            <person name="Chillingworth T."/>
            <person name="Cronin A."/>
            <person name="Dowd L."/>
            <person name="Feltwell T."/>
            <person name="Hamlin N."/>
            <person name="Holroyd S."/>
            <person name="Jagels K."/>
            <person name="Moule S."/>
            <person name="Quail M.A."/>
            <person name="Rabbinowitsch E."/>
            <person name="Rutherford K."/>
            <person name="Thomson N.R."/>
            <person name="Unwin L."/>
            <person name="Whitehead S."/>
            <person name="Barrell B.G.Parkhill.J."/>
        </authorList>
    </citation>
    <scope>NUCLEOTIDE SEQUENCE [LARGE SCALE GENOMIC DNA]</scope>
    <source>
        <strain evidence="11">ATCC 700971 / NCTC 13129 / Biotype gravis</strain>
    </source>
</reference>
<protein>
    <submittedName>
        <fullName evidence="10">Membrane protein</fullName>
    </submittedName>
</protein>
<dbReference type="EMBL" id="BX248354">
    <property type="protein sequence ID" value="CAE48525.1"/>
    <property type="molecule type" value="Genomic_DNA"/>
</dbReference>
<evidence type="ECO:0000256" key="2">
    <source>
        <dbReference type="ARBA" id="ARBA00022692"/>
    </source>
</evidence>
<dbReference type="PANTHER" id="PTHR24221:SF261">
    <property type="entry name" value="GLUTATHIONE_L-CYSTEINE TRANSPORT SYSTEM ATP-BINDING_PERMEASE PROTEIN CYDD"/>
    <property type="match status" value="1"/>
</dbReference>
<dbReference type="GO" id="GO:0005886">
    <property type="term" value="C:plasma membrane"/>
    <property type="evidence" value="ECO:0007669"/>
    <property type="project" value="UniProtKB-SubCell"/>
</dbReference>
<dbReference type="KEGG" id="cdi:DIP0014"/>
<feature type="domain" description="ABC transporter" evidence="8">
    <location>
        <begin position="340"/>
        <end position="546"/>
    </location>
</feature>
<dbReference type="AlphaFoldDB" id="Q6NKK4"/>
<feature type="transmembrane region" description="Helical" evidence="7">
    <location>
        <begin position="164"/>
        <end position="184"/>
    </location>
</feature>
<evidence type="ECO:0000313" key="11">
    <source>
        <dbReference type="Proteomes" id="UP000002198"/>
    </source>
</evidence>
<organism evidence="10 11">
    <name type="scientific">Corynebacterium diphtheriae (strain ATCC 700971 / NCTC 13129 / Biotype gravis)</name>
    <dbReference type="NCBI Taxonomy" id="257309"/>
    <lineage>
        <taxon>Bacteria</taxon>
        <taxon>Bacillati</taxon>
        <taxon>Actinomycetota</taxon>
        <taxon>Actinomycetes</taxon>
        <taxon>Mycobacteriales</taxon>
        <taxon>Corynebacteriaceae</taxon>
        <taxon>Corynebacterium</taxon>
    </lineage>
</organism>
<dbReference type="HOGENOM" id="CLU_000604_84_9_11"/>
<evidence type="ECO:0000259" key="9">
    <source>
        <dbReference type="PROSITE" id="PS50929"/>
    </source>
</evidence>
<name>Q6NKK4_CORDI</name>
<keyword evidence="6 7" id="KW-0472">Membrane</keyword>
<dbReference type="GO" id="GO:0034040">
    <property type="term" value="F:ATPase-coupled lipid transmembrane transporter activity"/>
    <property type="evidence" value="ECO:0007669"/>
    <property type="project" value="TreeGrafter"/>
</dbReference>
<feature type="transmembrane region" description="Helical" evidence="7">
    <location>
        <begin position="138"/>
        <end position="158"/>
    </location>
</feature>
<keyword evidence="2 7" id="KW-0812">Transmembrane</keyword>
<feature type="transmembrane region" description="Helical" evidence="7">
    <location>
        <begin position="33"/>
        <end position="56"/>
    </location>
</feature>
<dbReference type="InterPro" id="IPR011527">
    <property type="entry name" value="ABC1_TM_dom"/>
</dbReference>
<evidence type="ECO:0000256" key="5">
    <source>
        <dbReference type="ARBA" id="ARBA00022989"/>
    </source>
</evidence>
<dbReference type="PROSITE" id="PS50893">
    <property type="entry name" value="ABC_TRANSPORTER_2"/>
    <property type="match status" value="1"/>
</dbReference>
<dbReference type="Gene3D" id="1.20.1560.10">
    <property type="entry name" value="ABC transporter type 1, transmembrane domain"/>
    <property type="match status" value="1"/>
</dbReference>
<feature type="domain" description="ABC transmembrane type-1" evidence="9">
    <location>
        <begin position="68"/>
        <end position="310"/>
    </location>
</feature>
<dbReference type="SUPFAM" id="SSF52540">
    <property type="entry name" value="P-loop containing nucleoside triphosphate hydrolases"/>
    <property type="match status" value="1"/>
</dbReference>
<dbReference type="InterPro" id="IPR017871">
    <property type="entry name" value="ABC_transporter-like_CS"/>
</dbReference>
<gene>
    <name evidence="10" type="ordered locus">DIP0014</name>
</gene>
<keyword evidence="4" id="KW-0067">ATP-binding</keyword>
<dbReference type="PROSITE" id="PS50929">
    <property type="entry name" value="ABC_TM1F"/>
    <property type="match status" value="1"/>
</dbReference>
<evidence type="ECO:0000259" key="8">
    <source>
        <dbReference type="PROSITE" id="PS50893"/>
    </source>
</evidence>
<evidence type="ECO:0000256" key="6">
    <source>
        <dbReference type="ARBA" id="ARBA00023136"/>
    </source>
</evidence>
<accession>Q6NKK4</accession>
<dbReference type="InterPro" id="IPR039421">
    <property type="entry name" value="Type_1_exporter"/>
</dbReference>
<dbReference type="GO" id="GO:0140359">
    <property type="term" value="F:ABC-type transporter activity"/>
    <property type="evidence" value="ECO:0007669"/>
    <property type="project" value="InterPro"/>
</dbReference>
<dbReference type="SUPFAM" id="SSF90123">
    <property type="entry name" value="ABC transporter transmembrane region"/>
    <property type="match status" value="1"/>
</dbReference>